<evidence type="ECO:0000259" key="9">
    <source>
        <dbReference type="PROSITE" id="PS50234"/>
    </source>
</evidence>
<dbReference type="GO" id="GO:0005675">
    <property type="term" value="C:transcription factor TFIIH holo complex"/>
    <property type="evidence" value="ECO:0007669"/>
    <property type="project" value="TreeGrafter"/>
</dbReference>
<evidence type="ECO:0000256" key="6">
    <source>
        <dbReference type="ARBA" id="ARBA00023163"/>
    </source>
</evidence>
<dbReference type="VEuPathDB" id="TrichDB:TRFO_04131"/>
<evidence type="ECO:0000256" key="1">
    <source>
        <dbReference type="ARBA" id="ARBA00004123"/>
    </source>
</evidence>
<keyword evidence="4" id="KW-0863">Zinc-finger</keyword>
<name>A0A1J4KMN9_9EUKA</name>
<dbReference type="InterPro" id="IPR036465">
    <property type="entry name" value="vWFA_dom_sf"/>
</dbReference>
<keyword evidence="3" id="KW-0227">DNA damage</keyword>
<dbReference type="GO" id="GO:0008270">
    <property type="term" value="F:zinc ion binding"/>
    <property type="evidence" value="ECO:0007669"/>
    <property type="project" value="UniProtKB-KW"/>
</dbReference>
<dbReference type="SMART" id="SM00327">
    <property type="entry name" value="VWA"/>
    <property type="match status" value="1"/>
</dbReference>
<dbReference type="RefSeq" id="XP_068363773.1">
    <property type="nucleotide sequence ID" value="XM_068491708.1"/>
</dbReference>
<organism evidence="10 11">
    <name type="scientific">Tritrichomonas foetus</name>
    <dbReference type="NCBI Taxonomy" id="1144522"/>
    <lineage>
        <taxon>Eukaryota</taxon>
        <taxon>Metamonada</taxon>
        <taxon>Parabasalia</taxon>
        <taxon>Tritrichomonadida</taxon>
        <taxon>Tritrichomonadidae</taxon>
        <taxon>Tritrichomonas</taxon>
    </lineage>
</organism>
<keyword evidence="8" id="KW-0539">Nucleus</keyword>
<dbReference type="PANTHER" id="PTHR12695">
    <property type="entry name" value="GENERAL TRANSCRIPTION FACTOR IIH SUBUNIT 2"/>
    <property type="match status" value="1"/>
</dbReference>
<sequence>MENNAPGDHIKNWEITKRAWEQVDLDKDGNLVHTFDAEQWQSEAYRRRLELRNKARGLVRSIVIVIDLSSAGLLSRDFGCSRIHLIKQSLKKFITNFFDQNPISQISIVSTSNGRAQILSYLCGALDIHLKCLETLSDYTEEGTPSLHNAMNVSIAILKSAAKYSTREILMIYGSLHTCDNSPIDPTLKQLKLNKVVVNTIGFGASVHILNRLSSETGGLYFVPMSIEHFHDILNANIEPPEWSAGFKRLEFIPFGFVQNKDNLPSFDITELRSMGKPMPKFDGCTCPKCNFHVFAVPVYCPSCGILLLTPDHITRTKFQMASVPNFVPIGNKEPCSTCCVIGDEMYKCPKCEANYCKHCNNFIHTVLNRCPSCALSNIY</sequence>
<dbReference type="InterPro" id="IPR002035">
    <property type="entry name" value="VWF_A"/>
</dbReference>
<evidence type="ECO:0000256" key="8">
    <source>
        <dbReference type="ARBA" id="ARBA00023242"/>
    </source>
</evidence>
<dbReference type="GO" id="GO:0006357">
    <property type="term" value="P:regulation of transcription by RNA polymerase II"/>
    <property type="evidence" value="ECO:0007669"/>
    <property type="project" value="TreeGrafter"/>
</dbReference>
<gene>
    <name evidence="10" type="ORF">TRFO_04131</name>
</gene>
<feature type="domain" description="VWFA" evidence="9">
    <location>
        <begin position="61"/>
        <end position="238"/>
    </location>
</feature>
<protein>
    <submittedName>
        <fullName evidence="10">General transcription factor IIH subunit 2</fullName>
    </submittedName>
</protein>
<keyword evidence="4" id="KW-0479">Metal-binding</keyword>
<comment type="subcellular location">
    <subcellularLocation>
        <location evidence="1">Nucleus</location>
    </subcellularLocation>
</comment>
<evidence type="ECO:0000313" key="10">
    <source>
        <dbReference type="EMBL" id="OHT10637.1"/>
    </source>
</evidence>
<dbReference type="GeneID" id="94826412"/>
<dbReference type="Proteomes" id="UP000179807">
    <property type="component" value="Unassembled WGS sequence"/>
</dbReference>
<evidence type="ECO:0000256" key="3">
    <source>
        <dbReference type="ARBA" id="ARBA00022763"/>
    </source>
</evidence>
<dbReference type="SMART" id="SM01047">
    <property type="entry name" value="C1_4"/>
    <property type="match status" value="1"/>
</dbReference>
<evidence type="ECO:0000313" key="11">
    <source>
        <dbReference type="Proteomes" id="UP000179807"/>
    </source>
</evidence>
<evidence type="ECO:0000256" key="7">
    <source>
        <dbReference type="ARBA" id="ARBA00023204"/>
    </source>
</evidence>
<dbReference type="PROSITE" id="PS50234">
    <property type="entry name" value="VWFA"/>
    <property type="match status" value="1"/>
</dbReference>
<dbReference type="Gene3D" id="3.30.40.10">
    <property type="entry name" value="Zinc/RING finger domain, C3HC4 (zinc finger)"/>
    <property type="match status" value="1"/>
</dbReference>
<dbReference type="InterPro" id="IPR013083">
    <property type="entry name" value="Znf_RING/FYVE/PHD"/>
</dbReference>
<evidence type="ECO:0000256" key="2">
    <source>
        <dbReference type="ARBA" id="ARBA00006092"/>
    </source>
</evidence>
<comment type="caution">
    <text evidence="10">The sequence shown here is derived from an EMBL/GenBank/DDBJ whole genome shotgun (WGS) entry which is preliminary data.</text>
</comment>
<keyword evidence="11" id="KW-1185">Reference proteome</keyword>
<dbReference type="InterPro" id="IPR046349">
    <property type="entry name" value="C1-like_sf"/>
</dbReference>
<dbReference type="SUPFAM" id="SSF57889">
    <property type="entry name" value="Cysteine-rich domain"/>
    <property type="match status" value="1"/>
</dbReference>
<keyword evidence="5" id="KW-0805">Transcription regulation</keyword>
<reference evidence="10" key="1">
    <citation type="submission" date="2016-10" db="EMBL/GenBank/DDBJ databases">
        <authorList>
            <person name="Benchimol M."/>
            <person name="Almeida L.G."/>
            <person name="Vasconcelos A.T."/>
            <person name="Perreira-Neves A."/>
            <person name="Rosa I.A."/>
            <person name="Tasca T."/>
            <person name="Bogo M.R."/>
            <person name="de Souza W."/>
        </authorList>
    </citation>
    <scope>NUCLEOTIDE SEQUENCE [LARGE SCALE GENOMIC DNA]</scope>
    <source>
        <strain evidence="10">K</strain>
    </source>
</reference>
<dbReference type="Pfam" id="PF04056">
    <property type="entry name" value="Ssl1"/>
    <property type="match status" value="1"/>
</dbReference>
<dbReference type="GO" id="GO:0006289">
    <property type="term" value="P:nucleotide-excision repair"/>
    <property type="evidence" value="ECO:0007669"/>
    <property type="project" value="TreeGrafter"/>
</dbReference>
<keyword evidence="7" id="KW-0234">DNA repair</keyword>
<dbReference type="OrthoDB" id="284275at2759"/>
<evidence type="ECO:0000256" key="4">
    <source>
        <dbReference type="ARBA" id="ARBA00022771"/>
    </source>
</evidence>
<keyword evidence="6" id="KW-0804">Transcription</keyword>
<keyword evidence="4" id="KW-0862">Zinc</keyword>
<accession>A0A1J4KMN9</accession>
<dbReference type="SUPFAM" id="SSF53300">
    <property type="entry name" value="vWA-like"/>
    <property type="match status" value="1"/>
</dbReference>
<dbReference type="InterPro" id="IPR007198">
    <property type="entry name" value="Ssl1-like"/>
</dbReference>
<dbReference type="Gene3D" id="3.40.50.410">
    <property type="entry name" value="von Willebrand factor, type A domain"/>
    <property type="match status" value="1"/>
</dbReference>
<dbReference type="AlphaFoldDB" id="A0A1J4KMN9"/>
<comment type="similarity">
    <text evidence="2">Belongs to the GTF2H2 family.</text>
</comment>
<dbReference type="EMBL" id="MLAK01000605">
    <property type="protein sequence ID" value="OHT10637.1"/>
    <property type="molecule type" value="Genomic_DNA"/>
</dbReference>
<dbReference type="PANTHER" id="PTHR12695:SF2">
    <property type="entry name" value="GENERAL TRANSCRIPTION FACTOR IIH SUBUNIT 2-RELATED"/>
    <property type="match status" value="1"/>
</dbReference>
<proteinExistence type="inferred from homology"/>
<dbReference type="InterPro" id="IPR004595">
    <property type="entry name" value="TFIIH_C1-like_dom"/>
</dbReference>
<evidence type="ECO:0000256" key="5">
    <source>
        <dbReference type="ARBA" id="ARBA00023015"/>
    </source>
</evidence>